<name>A0ABQ4UEE4_9HYPH</name>
<dbReference type="EMBL" id="BPRC01000004">
    <property type="protein sequence ID" value="GJE64530.1"/>
    <property type="molecule type" value="Genomic_DNA"/>
</dbReference>
<accession>A0ABQ4UEE4</accession>
<dbReference type="SUPFAM" id="SSF88713">
    <property type="entry name" value="Glycoside hydrolase/deacetylase"/>
    <property type="match status" value="1"/>
</dbReference>
<keyword evidence="8" id="KW-1185">Reference proteome</keyword>
<dbReference type="PANTHER" id="PTHR34216">
    <property type="match status" value="1"/>
</dbReference>
<dbReference type="Gene3D" id="3.20.20.370">
    <property type="entry name" value="Glycoside hydrolase/deacetylase"/>
    <property type="match status" value="1"/>
</dbReference>
<evidence type="ECO:0000256" key="4">
    <source>
        <dbReference type="ARBA" id="ARBA00022729"/>
    </source>
</evidence>
<gene>
    <name evidence="7" type="ORF">LNAOJCKE_1736</name>
</gene>
<evidence type="ECO:0000259" key="6">
    <source>
        <dbReference type="Pfam" id="PF01522"/>
    </source>
</evidence>
<dbReference type="Pfam" id="PF01522">
    <property type="entry name" value="Polysacc_deac_1"/>
    <property type="match status" value="1"/>
</dbReference>
<evidence type="ECO:0000256" key="2">
    <source>
        <dbReference type="ARBA" id="ARBA00010973"/>
    </source>
</evidence>
<dbReference type="RefSeq" id="WP_238223955.1">
    <property type="nucleotide sequence ID" value="NZ_BAAADH010000005.1"/>
</dbReference>
<dbReference type="CDD" id="cd10967">
    <property type="entry name" value="CE4_GLA_like_6s"/>
    <property type="match status" value="1"/>
</dbReference>
<reference evidence="7" key="2">
    <citation type="submission" date="2021-08" db="EMBL/GenBank/DDBJ databases">
        <authorList>
            <person name="Tani A."/>
            <person name="Ola A."/>
            <person name="Ogura Y."/>
            <person name="Katsura K."/>
            <person name="Hayashi T."/>
        </authorList>
    </citation>
    <scope>NUCLEOTIDE SEQUENCE</scope>
    <source>
        <strain evidence="7">NBRC 15686</strain>
    </source>
</reference>
<evidence type="ECO:0000256" key="1">
    <source>
        <dbReference type="ARBA" id="ARBA00003236"/>
    </source>
</evidence>
<proteinExistence type="inferred from homology"/>
<keyword evidence="4" id="KW-0732">Signal</keyword>
<reference evidence="7" key="1">
    <citation type="journal article" date="2021" name="Front. Microbiol.">
        <title>Comprehensive Comparative Genomics and Phenotyping of Methylobacterium Species.</title>
        <authorList>
            <person name="Alessa O."/>
            <person name="Ogura Y."/>
            <person name="Fujitani Y."/>
            <person name="Takami H."/>
            <person name="Hayashi T."/>
            <person name="Sahin N."/>
            <person name="Tani A."/>
        </authorList>
    </citation>
    <scope>NUCLEOTIDE SEQUENCE</scope>
    <source>
        <strain evidence="7">NBRC 15686</strain>
    </source>
</reference>
<dbReference type="PANTHER" id="PTHR34216:SF11">
    <property type="entry name" value="CHITOOLIGOSACCHARIDE DEACETYLASE"/>
    <property type="match status" value="1"/>
</dbReference>
<comment type="function">
    <text evidence="1">Is involved in generating a small heat-stable compound (Nod), an acylated oligomer of N-acetylglucosamine, that stimulates mitosis in various plant protoplasts.</text>
</comment>
<evidence type="ECO:0000313" key="8">
    <source>
        <dbReference type="Proteomes" id="UP001055039"/>
    </source>
</evidence>
<evidence type="ECO:0000256" key="3">
    <source>
        <dbReference type="ARBA" id="ARBA00020071"/>
    </source>
</evidence>
<evidence type="ECO:0000256" key="5">
    <source>
        <dbReference type="ARBA" id="ARBA00032976"/>
    </source>
</evidence>
<dbReference type="InterPro" id="IPR002509">
    <property type="entry name" value="NODB_dom"/>
</dbReference>
<dbReference type="InterPro" id="IPR011330">
    <property type="entry name" value="Glyco_hydro/deAcase_b/a-brl"/>
</dbReference>
<evidence type="ECO:0000313" key="7">
    <source>
        <dbReference type="EMBL" id="GJE64530.1"/>
    </source>
</evidence>
<feature type="domain" description="NodB homology" evidence="6">
    <location>
        <begin position="40"/>
        <end position="149"/>
    </location>
</feature>
<dbReference type="Proteomes" id="UP001055039">
    <property type="component" value="Unassembled WGS sequence"/>
</dbReference>
<dbReference type="InterPro" id="IPR051398">
    <property type="entry name" value="Polysacch_Deacetylase"/>
</dbReference>
<organism evidence="7 8">
    <name type="scientific">Methylorubrum aminovorans</name>
    <dbReference type="NCBI Taxonomy" id="269069"/>
    <lineage>
        <taxon>Bacteria</taxon>
        <taxon>Pseudomonadati</taxon>
        <taxon>Pseudomonadota</taxon>
        <taxon>Alphaproteobacteria</taxon>
        <taxon>Hyphomicrobiales</taxon>
        <taxon>Methylobacteriaceae</taxon>
        <taxon>Methylorubrum</taxon>
    </lineage>
</organism>
<sequence>MPSSETLAPFETLRDKVGRRLARAVVTRRIPLAPLLRDTRAAVSFTFDDIAVSAAGTGARILEERGMRGTFYVCGGIAGTVSELYPLASLDAVADLARRGHEIGCHTATHPSAARTGLGAYLRDVEANARILEPVVGPLSTFAYPYGAIGLAHKLRLQERFLACRGVHGGPITGAADRGRLEAVALENAALGEVEIDAWLDAAVARRAWLVFYAHDVAAQPSLFGVTPERLAYAIEGARARGCRIGTVRDILRTSQGLTG</sequence>
<protein>
    <recommendedName>
        <fullName evidence="3">Chitooligosaccharide deacetylase</fullName>
    </recommendedName>
    <alternativeName>
        <fullName evidence="5">Nodulation protein B</fullName>
    </alternativeName>
</protein>
<comment type="similarity">
    <text evidence="2">Belongs to the polysaccharide deacetylase family.</text>
</comment>
<comment type="caution">
    <text evidence="7">The sequence shown here is derived from an EMBL/GenBank/DDBJ whole genome shotgun (WGS) entry which is preliminary data.</text>
</comment>